<dbReference type="Pfam" id="PF00067">
    <property type="entry name" value="p450"/>
    <property type="match status" value="1"/>
</dbReference>
<name>A0A179FSR6_METCM</name>
<dbReference type="Gene3D" id="1.10.630.10">
    <property type="entry name" value="Cytochrome P450"/>
    <property type="match status" value="1"/>
</dbReference>
<reference evidence="6 7" key="1">
    <citation type="journal article" date="2016" name="PLoS Pathog.">
        <title>Biosynthesis of antibiotic leucinostatins in bio-control fungus Purpureocillium lilacinum and their inhibition on phytophthora revealed by genome mining.</title>
        <authorList>
            <person name="Wang G."/>
            <person name="Liu Z."/>
            <person name="Lin R."/>
            <person name="Li E."/>
            <person name="Mao Z."/>
            <person name="Ling J."/>
            <person name="Yang Y."/>
            <person name="Yin W.B."/>
            <person name="Xie B."/>
        </authorList>
    </citation>
    <scope>NUCLEOTIDE SEQUENCE [LARGE SCALE GENOMIC DNA]</scope>
    <source>
        <strain evidence="6">170</strain>
    </source>
</reference>
<gene>
    <name evidence="6" type="ORF">VFPPC_04876</name>
</gene>
<comment type="caution">
    <text evidence="6">The sequence shown here is derived from an EMBL/GenBank/DDBJ whole genome shotgun (WGS) entry which is preliminary data.</text>
</comment>
<dbReference type="KEGG" id="pchm:VFPPC_04876"/>
<dbReference type="PRINTS" id="PR00463">
    <property type="entry name" value="EP450I"/>
</dbReference>
<protein>
    <submittedName>
        <fullName evidence="6">Benzoate 4-monooxygenase cytochrome P450</fullName>
    </submittedName>
</protein>
<organism evidence="6 7">
    <name type="scientific">Pochonia chlamydosporia 170</name>
    <dbReference type="NCBI Taxonomy" id="1380566"/>
    <lineage>
        <taxon>Eukaryota</taxon>
        <taxon>Fungi</taxon>
        <taxon>Dikarya</taxon>
        <taxon>Ascomycota</taxon>
        <taxon>Pezizomycotina</taxon>
        <taxon>Sordariomycetes</taxon>
        <taxon>Hypocreomycetidae</taxon>
        <taxon>Hypocreales</taxon>
        <taxon>Clavicipitaceae</taxon>
        <taxon>Pochonia</taxon>
    </lineage>
</organism>
<dbReference type="SUPFAM" id="SSF48264">
    <property type="entry name" value="Cytochrome P450"/>
    <property type="match status" value="1"/>
</dbReference>
<evidence type="ECO:0000256" key="4">
    <source>
        <dbReference type="PIRSR" id="PIRSR602401-1"/>
    </source>
</evidence>
<dbReference type="PRINTS" id="PR00385">
    <property type="entry name" value="P450"/>
</dbReference>
<dbReference type="InterPro" id="IPR036396">
    <property type="entry name" value="Cyt_P450_sf"/>
</dbReference>
<keyword evidence="3 4" id="KW-0408">Iron</keyword>
<accession>A0A179FSR6</accession>
<keyword evidence="5" id="KW-0812">Transmembrane</keyword>
<dbReference type="RefSeq" id="XP_018145515.1">
    <property type="nucleotide sequence ID" value="XM_018284146.1"/>
</dbReference>
<keyword evidence="1 4" id="KW-0349">Heme</keyword>
<dbReference type="EMBL" id="LSBJ02000003">
    <property type="protein sequence ID" value="OAQ68665.1"/>
    <property type="molecule type" value="Genomic_DNA"/>
</dbReference>
<dbReference type="InterPro" id="IPR002401">
    <property type="entry name" value="Cyt_P450_E_grp-I"/>
</dbReference>
<feature type="transmembrane region" description="Helical" evidence="5">
    <location>
        <begin position="20"/>
        <end position="43"/>
    </location>
</feature>
<evidence type="ECO:0000313" key="6">
    <source>
        <dbReference type="EMBL" id="OAQ68665.1"/>
    </source>
</evidence>
<evidence type="ECO:0000256" key="3">
    <source>
        <dbReference type="ARBA" id="ARBA00023004"/>
    </source>
</evidence>
<dbReference type="PANTHER" id="PTHR24305">
    <property type="entry name" value="CYTOCHROME P450"/>
    <property type="match status" value="1"/>
</dbReference>
<feature type="transmembrane region" description="Helical" evidence="5">
    <location>
        <begin position="128"/>
        <end position="151"/>
    </location>
</feature>
<keyword evidence="5" id="KW-1133">Transmembrane helix</keyword>
<feature type="binding site" description="axial binding residue" evidence="4">
    <location>
        <position position="556"/>
    </location>
    <ligand>
        <name>heme</name>
        <dbReference type="ChEBI" id="CHEBI:30413"/>
    </ligand>
    <ligandPart>
        <name>Fe</name>
        <dbReference type="ChEBI" id="CHEBI:18248"/>
    </ligandPart>
</feature>
<dbReference type="PANTHER" id="PTHR24305:SF168">
    <property type="entry name" value="P450, PUTATIVE (EUROFUNG)-RELATED"/>
    <property type="match status" value="1"/>
</dbReference>
<feature type="transmembrane region" description="Helical" evidence="5">
    <location>
        <begin position="89"/>
        <end position="108"/>
    </location>
</feature>
<feature type="transmembrane region" description="Helical" evidence="5">
    <location>
        <begin position="55"/>
        <end position="77"/>
    </location>
</feature>
<dbReference type="InterPro" id="IPR001128">
    <property type="entry name" value="Cyt_P450"/>
</dbReference>
<keyword evidence="5" id="KW-0472">Membrane</keyword>
<dbReference type="STRING" id="1380566.A0A179FSR6"/>
<proteinExistence type="predicted"/>
<dbReference type="InterPro" id="IPR050121">
    <property type="entry name" value="Cytochrome_P450_monoxygenase"/>
</dbReference>
<dbReference type="GO" id="GO:0016705">
    <property type="term" value="F:oxidoreductase activity, acting on paired donors, with incorporation or reduction of molecular oxygen"/>
    <property type="evidence" value="ECO:0007669"/>
    <property type="project" value="InterPro"/>
</dbReference>
<dbReference type="GO" id="GO:0004497">
    <property type="term" value="F:monooxygenase activity"/>
    <property type="evidence" value="ECO:0007669"/>
    <property type="project" value="UniProtKB-KW"/>
</dbReference>
<keyword evidence="7" id="KW-1185">Reference proteome</keyword>
<dbReference type="GeneID" id="28848140"/>
<evidence type="ECO:0000256" key="1">
    <source>
        <dbReference type="ARBA" id="ARBA00022617"/>
    </source>
</evidence>
<dbReference type="OrthoDB" id="3934656at2759"/>
<evidence type="ECO:0000256" key="2">
    <source>
        <dbReference type="ARBA" id="ARBA00022723"/>
    </source>
</evidence>
<keyword evidence="2 4" id="KW-0479">Metal-binding</keyword>
<dbReference type="AlphaFoldDB" id="A0A179FSR6"/>
<dbReference type="CDD" id="cd11060">
    <property type="entry name" value="CYP57A1-like"/>
    <property type="match status" value="1"/>
</dbReference>
<comment type="cofactor">
    <cofactor evidence="4">
        <name>heme</name>
        <dbReference type="ChEBI" id="CHEBI:30413"/>
    </cofactor>
</comment>
<evidence type="ECO:0000313" key="7">
    <source>
        <dbReference type="Proteomes" id="UP000078397"/>
    </source>
</evidence>
<sequence length="610" mass="68767">MLNPKQSRRPQIQPSLRLRWTIVLTRLLFETTSISLLAVTVYIRQKWYRDNPNQQVIPAICAACVAIAADMLLLIFMAHLHTLSGMGHCLDGLAFILSLAGGVTLYLANYTLINGPYAPAEWDEAENIAIVICGIVVIERLFSFVMSGIWSRAKRKLMTEMEASIGDSEAFGYANKLDSERPVARIGPNWVVCGDATELRRIWAVRSSWTRSWWYRGMRIDPYRDSSFSTVDDKLHNAIRNKLLPGYGGKDVDNLHQHIDEQVANLVRLIDTKYISTDQKHHKTVDLAQKVQYFALDVISTLAFGKTLGYLAEDQDKFRYIETTNQTVYILVSTTLIPGMISVLQSPYLKWIMPRIEDMAGIGNVIKFAKETVGERYGKDPVVKQDMLGSFVKHGLDQKDSETEALVQLIAGSDTTATAIQSTMLFLMTSPRVYARLQAEIDDEIKSGHISSPITDAEARGFPYLQAVILEGLRVFPPAAALYPKVSTKDEVLCGVPIPAGTNVAWSPWSIMRNQDIFGEDADLFRPERWLEGSENSKLMEQTVMMAFASGSRWECLGRNIAMIELNKVYVELLRRFDFTLLNPMKPWKSFNAGLFSQTDLNVRITRRAS</sequence>
<dbReference type="Proteomes" id="UP000078397">
    <property type="component" value="Unassembled WGS sequence"/>
</dbReference>
<dbReference type="GO" id="GO:0020037">
    <property type="term" value="F:heme binding"/>
    <property type="evidence" value="ECO:0007669"/>
    <property type="project" value="InterPro"/>
</dbReference>
<evidence type="ECO:0000256" key="5">
    <source>
        <dbReference type="SAM" id="Phobius"/>
    </source>
</evidence>
<dbReference type="GO" id="GO:0005506">
    <property type="term" value="F:iron ion binding"/>
    <property type="evidence" value="ECO:0007669"/>
    <property type="project" value="InterPro"/>
</dbReference>